<name>A0A7W7AJI0_9SPHN</name>
<dbReference type="Proteomes" id="UP000574769">
    <property type="component" value="Unassembled WGS sequence"/>
</dbReference>
<dbReference type="EMBL" id="JACHNY010000004">
    <property type="protein sequence ID" value="MBB4618208.1"/>
    <property type="molecule type" value="Genomic_DNA"/>
</dbReference>
<evidence type="ECO:0000256" key="1">
    <source>
        <dbReference type="SAM" id="SignalP"/>
    </source>
</evidence>
<accession>A0A7W7AJI0</accession>
<comment type="caution">
    <text evidence="3">The sequence shown here is derived from an EMBL/GenBank/DDBJ whole genome shotgun (WGS) entry which is preliminary data.</text>
</comment>
<protein>
    <recommendedName>
        <fullName evidence="2">Ice-binding protein C-terminal domain-containing protein</fullName>
    </recommendedName>
</protein>
<keyword evidence="1" id="KW-0732">Signal</keyword>
<dbReference type="Pfam" id="PF07589">
    <property type="entry name" value="PEP-CTERM"/>
    <property type="match status" value="1"/>
</dbReference>
<feature type="chain" id="PRO_5031513859" description="Ice-binding protein C-terminal domain-containing protein" evidence="1">
    <location>
        <begin position="24"/>
        <end position="197"/>
    </location>
</feature>
<feature type="domain" description="Ice-binding protein C-terminal" evidence="2">
    <location>
        <begin position="165"/>
        <end position="189"/>
    </location>
</feature>
<dbReference type="InterPro" id="IPR013424">
    <property type="entry name" value="Ice-binding_C"/>
</dbReference>
<dbReference type="NCBIfam" id="NF035944">
    <property type="entry name" value="PEPxxWA-CTERM"/>
    <property type="match status" value="1"/>
</dbReference>
<organism evidence="3 4">
    <name type="scientific">Sphingomonas abaci</name>
    <dbReference type="NCBI Taxonomy" id="237611"/>
    <lineage>
        <taxon>Bacteria</taxon>
        <taxon>Pseudomonadati</taxon>
        <taxon>Pseudomonadota</taxon>
        <taxon>Alphaproteobacteria</taxon>
        <taxon>Sphingomonadales</taxon>
        <taxon>Sphingomonadaceae</taxon>
        <taxon>Sphingomonas</taxon>
    </lineage>
</organism>
<keyword evidence="4" id="KW-1185">Reference proteome</keyword>
<proteinExistence type="predicted"/>
<dbReference type="RefSeq" id="WP_246360450.1">
    <property type="nucleotide sequence ID" value="NZ_JACHNY010000004.1"/>
</dbReference>
<dbReference type="AlphaFoldDB" id="A0A7W7AJI0"/>
<evidence type="ECO:0000259" key="2">
    <source>
        <dbReference type="Pfam" id="PF07589"/>
    </source>
</evidence>
<gene>
    <name evidence="3" type="ORF">GGQ96_002344</name>
</gene>
<evidence type="ECO:0000313" key="4">
    <source>
        <dbReference type="Proteomes" id="UP000574769"/>
    </source>
</evidence>
<feature type="signal peptide" evidence="1">
    <location>
        <begin position="1"/>
        <end position="23"/>
    </location>
</feature>
<dbReference type="NCBIfam" id="TIGR02595">
    <property type="entry name" value="PEP_CTERM"/>
    <property type="match status" value="1"/>
</dbReference>
<evidence type="ECO:0000313" key="3">
    <source>
        <dbReference type="EMBL" id="MBB4618208.1"/>
    </source>
</evidence>
<sequence>MKKIVLAALSAAAVVAPMQQAAAATTVQSATAANFDSYSQWRSDELGAITLAQGTNLISSLTSTATVWDQGWGGQTGDNGLRLALVVGTSRVWQATAAGASHGAQTIDFTASVDQLASLNGALAAVDWSTASNVRLGMFANAYGWGGWELHSRNASFSVASTAAAVPEPATWALMAVGFGLLGATMRRRKTVVRYAA</sequence>
<reference evidence="3 4" key="1">
    <citation type="submission" date="2020-08" db="EMBL/GenBank/DDBJ databases">
        <title>Genomic Encyclopedia of Type Strains, Phase IV (KMG-IV): sequencing the most valuable type-strain genomes for metagenomic binning, comparative biology and taxonomic classification.</title>
        <authorList>
            <person name="Goeker M."/>
        </authorList>
    </citation>
    <scope>NUCLEOTIDE SEQUENCE [LARGE SCALE GENOMIC DNA]</scope>
    <source>
        <strain evidence="3 4">DSM 15867</strain>
    </source>
</reference>